<gene>
    <name evidence="2" type="ORF">EGI31_24240</name>
</gene>
<dbReference type="Proteomes" id="UP001204144">
    <property type="component" value="Unassembled WGS sequence"/>
</dbReference>
<name>A0AAE3KVH3_9BACT</name>
<feature type="transmembrane region" description="Helical" evidence="1">
    <location>
        <begin position="42"/>
        <end position="61"/>
    </location>
</feature>
<protein>
    <submittedName>
        <fullName evidence="2">Uncharacterized protein</fullName>
    </submittedName>
</protein>
<keyword evidence="1" id="KW-1133">Transmembrane helix</keyword>
<evidence type="ECO:0000256" key="1">
    <source>
        <dbReference type="SAM" id="Phobius"/>
    </source>
</evidence>
<feature type="transmembrane region" description="Helical" evidence="1">
    <location>
        <begin position="12"/>
        <end position="30"/>
    </location>
</feature>
<dbReference type="EMBL" id="RJUF01000194">
    <property type="protein sequence ID" value="MCP9766059.1"/>
    <property type="molecule type" value="Genomic_DNA"/>
</dbReference>
<keyword evidence="1" id="KW-0812">Transmembrane</keyword>
<sequence>MEYKLSDFKIGLLIGFLIYLLGAVLTYLVHQLTGWSYGHAPPVSFLVIIITYIVGIIRSVFNKANMSLNYNKNRNKGELMVHLTILGLTFVLLLLEIFF</sequence>
<dbReference type="AlphaFoldDB" id="A0AAE3KVH3"/>
<reference evidence="2 3" key="1">
    <citation type="submission" date="2018-11" db="EMBL/GenBank/DDBJ databases">
        <title>Novel bacteria species description.</title>
        <authorList>
            <person name="Han J.-H."/>
        </authorList>
    </citation>
    <scope>NUCLEOTIDE SEQUENCE [LARGE SCALE GENOMIC DNA]</scope>
    <source>
        <strain evidence="2 3">KCTC23259</strain>
    </source>
</reference>
<proteinExistence type="predicted"/>
<feature type="transmembrane region" description="Helical" evidence="1">
    <location>
        <begin position="81"/>
        <end position="98"/>
    </location>
</feature>
<evidence type="ECO:0000313" key="2">
    <source>
        <dbReference type="EMBL" id="MCP9766059.1"/>
    </source>
</evidence>
<organism evidence="2 3">
    <name type="scientific">Lacihabitans soyangensis</name>
    <dbReference type="NCBI Taxonomy" id="869394"/>
    <lineage>
        <taxon>Bacteria</taxon>
        <taxon>Pseudomonadati</taxon>
        <taxon>Bacteroidota</taxon>
        <taxon>Cytophagia</taxon>
        <taxon>Cytophagales</taxon>
        <taxon>Leadbetterellaceae</taxon>
        <taxon>Lacihabitans</taxon>
    </lineage>
</organism>
<accession>A0AAE3KVH3</accession>
<comment type="caution">
    <text evidence="2">The sequence shown here is derived from an EMBL/GenBank/DDBJ whole genome shotgun (WGS) entry which is preliminary data.</text>
</comment>
<keyword evidence="1" id="KW-0472">Membrane</keyword>
<evidence type="ECO:0000313" key="3">
    <source>
        <dbReference type="Proteomes" id="UP001204144"/>
    </source>
</evidence>
<keyword evidence="3" id="KW-1185">Reference proteome</keyword>